<dbReference type="Proteomes" id="UP000887116">
    <property type="component" value="Unassembled WGS sequence"/>
</dbReference>
<keyword evidence="3" id="KW-1185">Reference proteome</keyword>
<proteinExistence type="predicted"/>
<feature type="region of interest" description="Disordered" evidence="1">
    <location>
        <begin position="1"/>
        <end position="21"/>
    </location>
</feature>
<comment type="caution">
    <text evidence="2">The sequence shown here is derived from an EMBL/GenBank/DDBJ whole genome shotgun (WGS) entry which is preliminary data.</text>
</comment>
<evidence type="ECO:0000256" key="1">
    <source>
        <dbReference type="SAM" id="MobiDB-lite"/>
    </source>
</evidence>
<sequence length="96" mass="10823">MPIADKCHETDYGSTDSSDPDCRTVDVDRTSTFCRKWFTLRHTGRLAPDLCLISILCARNFANNLRTVRSLLVPAPYALWTLTTVAATECLRKKLC</sequence>
<organism evidence="2 3">
    <name type="scientific">Trichonephila clavata</name>
    <name type="common">Joro spider</name>
    <name type="synonym">Nephila clavata</name>
    <dbReference type="NCBI Taxonomy" id="2740835"/>
    <lineage>
        <taxon>Eukaryota</taxon>
        <taxon>Metazoa</taxon>
        <taxon>Ecdysozoa</taxon>
        <taxon>Arthropoda</taxon>
        <taxon>Chelicerata</taxon>
        <taxon>Arachnida</taxon>
        <taxon>Araneae</taxon>
        <taxon>Araneomorphae</taxon>
        <taxon>Entelegynae</taxon>
        <taxon>Araneoidea</taxon>
        <taxon>Nephilidae</taxon>
        <taxon>Trichonephila</taxon>
    </lineage>
</organism>
<name>A0A8X6G1Q2_TRICU</name>
<dbReference type="AlphaFoldDB" id="A0A8X6G1Q2"/>
<feature type="compositionally biased region" description="Basic and acidic residues" evidence="1">
    <location>
        <begin position="1"/>
        <end position="11"/>
    </location>
</feature>
<gene>
    <name evidence="2" type="ORF">TNCT_654751</name>
</gene>
<reference evidence="2" key="1">
    <citation type="submission" date="2020-07" db="EMBL/GenBank/DDBJ databases">
        <title>Multicomponent nature underlies the extraordinary mechanical properties of spider dragline silk.</title>
        <authorList>
            <person name="Kono N."/>
            <person name="Nakamura H."/>
            <person name="Mori M."/>
            <person name="Yoshida Y."/>
            <person name="Ohtoshi R."/>
            <person name="Malay A.D."/>
            <person name="Moran D.A.P."/>
            <person name="Tomita M."/>
            <person name="Numata K."/>
            <person name="Arakawa K."/>
        </authorList>
    </citation>
    <scope>NUCLEOTIDE SEQUENCE</scope>
</reference>
<dbReference type="EMBL" id="BMAO01004406">
    <property type="protein sequence ID" value="GFQ94402.1"/>
    <property type="molecule type" value="Genomic_DNA"/>
</dbReference>
<evidence type="ECO:0000313" key="2">
    <source>
        <dbReference type="EMBL" id="GFQ94402.1"/>
    </source>
</evidence>
<accession>A0A8X6G1Q2</accession>
<evidence type="ECO:0000313" key="3">
    <source>
        <dbReference type="Proteomes" id="UP000887116"/>
    </source>
</evidence>
<dbReference type="OrthoDB" id="10434612at2759"/>
<protein>
    <submittedName>
        <fullName evidence="2">Uncharacterized protein</fullName>
    </submittedName>
</protein>